<reference evidence="4 5" key="1">
    <citation type="submission" date="2018-06" db="EMBL/GenBank/DDBJ databases">
        <title>Extensive metabolic versatility and redundancy in microbially diverse, dynamic hydrothermal sediments.</title>
        <authorList>
            <person name="Dombrowski N."/>
            <person name="Teske A."/>
            <person name="Baker B.J."/>
        </authorList>
    </citation>
    <scope>NUCLEOTIDE SEQUENCE [LARGE SCALE GENOMIC DNA]</scope>
    <source>
        <strain evidence="4">B19_G9</strain>
    </source>
</reference>
<proteinExistence type="inferred from homology"/>
<evidence type="ECO:0000256" key="2">
    <source>
        <dbReference type="ARBA" id="ARBA00022448"/>
    </source>
</evidence>
<dbReference type="SUPFAM" id="SSF53850">
    <property type="entry name" value="Periplasmic binding protein-like II"/>
    <property type="match status" value="1"/>
</dbReference>
<dbReference type="Proteomes" id="UP000267654">
    <property type="component" value="Unassembled WGS sequence"/>
</dbReference>
<dbReference type="Gene3D" id="3.40.190.10">
    <property type="entry name" value="Periplasmic binding protein-like II"/>
    <property type="match status" value="2"/>
</dbReference>
<dbReference type="EMBL" id="QMQB01000171">
    <property type="protein sequence ID" value="RLE12270.1"/>
    <property type="molecule type" value="Genomic_DNA"/>
</dbReference>
<evidence type="ECO:0000313" key="5">
    <source>
        <dbReference type="Proteomes" id="UP000267654"/>
    </source>
</evidence>
<evidence type="ECO:0008006" key="6">
    <source>
        <dbReference type="Google" id="ProtNLM"/>
    </source>
</evidence>
<sequence length="497" mass="56904">MRKIFAGLVIMALLVSGLFLTTLPVSGRNVTLNVLITDPHTRVIEAWKPQYEKETGVKINIIEVPYSSLFDKMMMDFITRTGAYDLIIYPGGWAGDVMGGGWVLGLDNYIKEYGYPDWGDVTLAIQKVVKWGGKIYAFPYDGDCHMLYYRKDALENPEYQKKFEEKYGYRYNVPPRTWKEARDIAEFFNGWDWDNDGEIEYGIDFIAKRKTQAMWSLMDIAAQYAVLPGGPDKYRGVFFFDPETMEPLVNTPGWIEGMKMIKELAKFAPPGLLSYGYSEERIAFVGGNAAMAIDWGDIGIMEQYPEKYGSKVKGLLGYAPLPGANKVWDRKQGKWIYKYNHVNFLDFGGWVISIPKISKKSLEAYKFATWFTAPQRSIYDVCGLHGYTGANPWRRSHFKNIDKWIEAGWSKDSVKAYLNAIWDILTDPGALIDLRIPGTAKYYDYLDLYLANVLAGQMDPEVACKKIHDSWVEITDTYEKDKQLKLYRESLGLPPLK</sequence>
<dbReference type="PANTHER" id="PTHR43649:SF34">
    <property type="entry name" value="ABC TRANSPORTER PERIPLASMIC-BINDING PROTEIN YCJN-RELATED"/>
    <property type="match status" value="1"/>
</dbReference>
<keyword evidence="2" id="KW-0813">Transport</keyword>
<comment type="caution">
    <text evidence="4">The sequence shown here is derived from an EMBL/GenBank/DDBJ whole genome shotgun (WGS) entry which is preliminary data.</text>
</comment>
<protein>
    <recommendedName>
        <fullName evidence="6">Extracellular solute-binding protein</fullName>
    </recommendedName>
</protein>
<evidence type="ECO:0000256" key="3">
    <source>
        <dbReference type="ARBA" id="ARBA00022729"/>
    </source>
</evidence>
<dbReference type="Pfam" id="PF01547">
    <property type="entry name" value="SBP_bac_1"/>
    <property type="match status" value="1"/>
</dbReference>
<keyword evidence="3" id="KW-0732">Signal</keyword>
<dbReference type="PANTHER" id="PTHR43649">
    <property type="entry name" value="ARABINOSE-BINDING PROTEIN-RELATED"/>
    <property type="match status" value="1"/>
</dbReference>
<evidence type="ECO:0000256" key="1">
    <source>
        <dbReference type="ARBA" id="ARBA00008520"/>
    </source>
</evidence>
<dbReference type="InterPro" id="IPR006059">
    <property type="entry name" value="SBP"/>
</dbReference>
<accession>A0A662D954</accession>
<dbReference type="InterPro" id="IPR050490">
    <property type="entry name" value="Bact_solute-bd_prot1"/>
</dbReference>
<dbReference type="AlphaFoldDB" id="A0A662D954"/>
<comment type="similarity">
    <text evidence="1">Belongs to the bacterial solute-binding protein 1 family.</text>
</comment>
<evidence type="ECO:0000313" key="4">
    <source>
        <dbReference type="EMBL" id="RLE12270.1"/>
    </source>
</evidence>
<gene>
    <name evidence="4" type="ORF">DRI96_04790</name>
</gene>
<name>A0A662D954_UNCAE</name>
<organism evidence="4 5">
    <name type="scientific">Aerophobetes bacterium</name>
    <dbReference type="NCBI Taxonomy" id="2030807"/>
    <lineage>
        <taxon>Bacteria</taxon>
        <taxon>Candidatus Aerophobota</taxon>
    </lineage>
</organism>